<keyword evidence="2" id="KW-1185">Reference proteome</keyword>
<evidence type="ECO:0000313" key="2">
    <source>
        <dbReference type="Proteomes" id="UP000029518"/>
    </source>
</evidence>
<dbReference type="Proteomes" id="UP000029518">
    <property type="component" value="Chromosome"/>
</dbReference>
<dbReference type="Gene3D" id="3.30.470.20">
    <property type="entry name" value="ATP-grasp fold, B domain"/>
    <property type="match status" value="1"/>
</dbReference>
<dbReference type="HOGENOM" id="CLU_044334_0_0_9"/>
<name>A0A089LNA0_PAEBO</name>
<protein>
    <recommendedName>
        <fullName evidence="3">ATP-grasp domain-containing protein</fullName>
    </recommendedName>
</protein>
<dbReference type="RefSeq" id="WP_042217221.1">
    <property type="nucleotide sequence ID" value="NZ_CP009285.1"/>
</dbReference>
<evidence type="ECO:0000313" key="1">
    <source>
        <dbReference type="EMBL" id="AIQ60653.1"/>
    </source>
</evidence>
<dbReference type="AlphaFoldDB" id="A0A089LNA0"/>
<dbReference type="OrthoDB" id="7869153at2"/>
<evidence type="ECO:0008006" key="3">
    <source>
        <dbReference type="Google" id="ProtNLM"/>
    </source>
</evidence>
<gene>
    <name evidence="1" type="ORF">PBOR_29725</name>
</gene>
<organism evidence="1 2">
    <name type="scientific">Paenibacillus borealis</name>
    <dbReference type="NCBI Taxonomy" id="160799"/>
    <lineage>
        <taxon>Bacteria</taxon>
        <taxon>Bacillati</taxon>
        <taxon>Bacillota</taxon>
        <taxon>Bacilli</taxon>
        <taxon>Bacillales</taxon>
        <taxon>Paenibacillaceae</taxon>
        <taxon>Paenibacillus</taxon>
    </lineage>
</organism>
<dbReference type="EMBL" id="CP009285">
    <property type="protein sequence ID" value="AIQ60653.1"/>
    <property type="molecule type" value="Genomic_DNA"/>
</dbReference>
<proteinExistence type="predicted"/>
<dbReference type="InterPro" id="IPR026838">
    <property type="entry name" value="YheC/D"/>
</dbReference>
<sequence length="365" mass="40023">MGQKLVGILLNAAVHGGVPRLKTGQESLANYEEAAAAYGLTPCFLKLSGIDTKSGFSRAYIKGPHGYRSQIIPTPEVIHNRAIYDPGSSGVQRLLRQGIQVYNICNRYGKDQIHGLLEQNQELQTFLPVTSAGMSGLKEMMDSYPDLILKPCRGSVGNGVMRLTRISGAGQWKWSYSPSGSRRWYSVPVNQGAIPRALRARLSSVPYLVQERIPLAEINGRPFDLRITVQRGWGGDWQVTGMFAKLAAPGGFVSNIARGGEALNSSFALEKAFPGEAAARIRMSVLSLSLAIARELEQSLPGLADIGLDIGITGSGRLYFIECNGRDQRYGFQKAGLGSVWKESYRRPMGYARYLYEEAARHNSY</sequence>
<accession>A0A089LNA0</accession>
<reference evidence="1" key="1">
    <citation type="submission" date="2014-08" db="EMBL/GenBank/DDBJ databases">
        <title>Comparative genomics of the Paenibacillus odorifer group.</title>
        <authorList>
            <person name="den Bakker H.C."/>
            <person name="Tsai Y.-C.Y.-C."/>
            <person name="Martin N."/>
            <person name="Korlach J."/>
            <person name="Wiedmann M."/>
        </authorList>
    </citation>
    <scope>NUCLEOTIDE SEQUENCE [LARGE SCALE GENOMIC DNA]</scope>
    <source>
        <strain evidence="1">DSM 13188</strain>
    </source>
</reference>
<dbReference type="SUPFAM" id="SSF56059">
    <property type="entry name" value="Glutathione synthetase ATP-binding domain-like"/>
    <property type="match status" value="1"/>
</dbReference>
<dbReference type="KEGG" id="pbd:PBOR_29725"/>
<dbReference type="Pfam" id="PF14398">
    <property type="entry name" value="ATPgrasp_YheCD"/>
    <property type="match status" value="1"/>
</dbReference>